<dbReference type="Pfam" id="PF00293">
    <property type="entry name" value="NUDIX"/>
    <property type="match status" value="1"/>
</dbReference>
<dbReference type="PROSITE" id="PS51462">
    <property type="entry name" value="NUDIX"/>
    <property type="match status" value="1"/>
</dbReference>
<protein>
    <submittedName>
        <fullName evidence="3">NUDIX domain-containing protein</fullName>
    </submittedName>
</protein>
<keyword evidence="4" id="KW-1185">Reference proteome</keyword>
<dbReference type="PROSITE" id="PS00893">
    <property type="entry name" value="NUDIX_BOX"/>
    <property type="match status" value="1"/>
</dbReference>
<proteinExistence type="predicted"/>
<dbReference type="CDD" id="cd04662">
    <property type="entry name" value="NUDIX_Hydrolase"/>
    <property type="match status" value="1"/>
</dbReference>
<organism evidence="3 4">
    <name type="scientific">Yinghuangia aomiensis</name>
    <dbReference type="NCBI Taxonomy" id="676205"/>
    <lineage>
        <taxon>Bacteria</taxon>
        <taxon>Bacillati</taxon>
        <taxon>Actinomycetota</taxon>
        <taxon>Actinomycetes</taxon>
        <taxon>Kitasatosporales</taxon>
        <taxon>Streptomycetaceae</taxon>
        <taxon>Yinghuangia</taxon>
    </lineage>
</organism>
<dbReference type="InterPro" id="IPR051325">
    <property type="entry name" value="Nudix_hydrolase_domain"/>
</dbReference>
<dbReference type="PANTHER" id="PTHR21340">
    <property type="entry name" value="DIADENOSINE 5,5-P1,P4-TETRAPHOSPHATE PYROPHOSPHOHYDROLASE MUTT"/>
    <property type="match status" value="1"/>
</dbReference>
<dbReference type="Proteomes" id="UP001500466">
    <property type="component" value="Unassembled WGS sequence"/>
</dbReference>
<name>A0ABP9HCS7_9ACTN</name>
<dbReference type="SUPFAM" id="SSF55811">
    <property type="entry name" value="Nudix"/>
    <property type="match status" value="1"/>
</dbReference>
<gene>
    <name evidence="3" type="ORF">GCM10023205_35740</name>
</gene>
<reference evidence="4" key="1">
    <citation type="journal article" date="2019" name="Int. J. Syst. Evol. Microbiol.">
        <title>The Global Catalogue of Microorganisms (GCM) 10K type strain sequencing project: providing services to taxonomists for standard genome sequencing and annotation.</title>
        <authorList>
            <consortium name="The Broad Institute Genomics Platform"/>
            <consortium name="The Broad Institute Genome Sequencing Center for Infectious Disease"/>
            <person name="Wu L."/>
            <person name="Ma J."/>
        </authorList>
    </citation>
    <scope>NUCLEOTIDE SEQUENCE [LARGE SCALE GENOMIC DNA]</scope>
    <source>
        <strain evidence="4">JCM 17986</strain>
    </source>
</reference>
<evidence type="ECO:0000313" key="3">
    <source>
        <dbReference type="EMBL" id="GAA4967631.1"/>
    </source>
</evidence>
<dbReference type="InterPro" id="IPR015797">
    <property type="entry name" value="NUDIX_hydrolase-like_dom_sf"/>
</dbReference>
<dbReference type="RefSeq" id="WP_345676501.1">
    <property type="nucleotide sequence ID" value="NZ_BAABHS010000011.1"/>
</dbReference>
<keyword evidence="1" id="KW-0378">Hydrolase</keyword>
<dbReference type="InterPro" id="IPR000086">
    <property type="entry name" value="NUDIX_hydrolase_dom"/>
</dbReference>
<dbReference type="EMBL" id="BAABHS010000011">
    <property type="protein sequence ID" value="GAA4967631.1"/>
    <property type="molecule type" value="Genomic_DNA"/>
</dbReference>
<feature type="domain" description="Nudix hydrolase" evidence="2">
    <location>
        <begin position="13"/>
        <end position="150"/>
    </location>
</feature>
<evidence type="ECO:0000313" key="4">
    <source>
        <dbReference type="Proteomes" id="UP001500466"/>
    </source>
</evidence>
<comment type="caution">
    <text evidence="3">The sequence shown here is derived from an EMBL/GenBank/DDBJ whole genome shotgun (WGS) entry which is preliminary data.</text>
</comment>
<evidence type="ECO:0000256" key="1">
    <source>
        <dbReference type="ARBA" id="ARBA00022801"/>
    </source>
</evidence>
<accession>A0ABP9HCS7</accession>
<dbReference type="PANTHER" id="PTHR21340:SF7">
    <property type="entry name" value="NUDIX HYDROLASE DOMAIN-CONTAINING PROTEIN"/>
    <property type="match status" value="1"/>
</dbReference>
<dbReference type="Gene3D" id="3.90.79.10">
    <property type="entry name" value="Nucleoside Triphosphate Pyrophosphohydrolase"/>
    <property type="match status" value="1"/>
</dbReference>
<evidence type="ECO:0000259" key="2">
    <source>
        <dbReference type="PROSITE" id="PS51462"/>
    </source>
</evidence>
<dbReference type="InterPro" id="IPR020084">
    <property type="entry name" value="NUDIX_hydrolase_CS"/>
</dbReference>
<sequence>MPKQSAGILLHRMRHGVVEVLLVHPGGPFWARRDAGAWSIPKGEYTGGEAPLDAAVREFREETGAEVDPALAVPLGSVTQRGGKVVTAWAVSGDFDVASLVGNLAEVEWPRGSGVLRSFPEVDRAEWFGPDEARRKINAAQAEFVDRLVESLRKET</sequence>